<feature type="domain" description="TIR" evidence="2">
    <location>
        <begin position="110"/>
        <end position="251"/>
    </location>
</feature>
<dbReference type="SUPFAM" id="SSF52540">
    <property type="entry name" value="P-loop containing nucleoside triphosphate hydrolases"/>
    <property type="match status" value="1"/>
</dbReference>
<dbReference type="PROSITE" id="PS50104">
    <property type="entry name" value="TIR"/>
    <property type="match status" value="1"/>
</dbReference>
<gene>
    <name evidence="3" type="ORF">IQ266_27445</name>
</gene>
<accession>A0A928VRT6</accession>
<dbReference type="EMBL" id="JADEXQ010000213">
    <property type="protein sequence ID" value="MBE9033471.1"/>
    <property type="molecule type" value="Genomic_DNA"/>
</dbReference>
<sequence length="625" mass="69727">FKQFPSIECVVLNACYSEVQAKAIVKHIPHVIGMNQAVGDQAAIEFATGFYDGLGYGRSYPAAYELGVSAIDLEGLPDTLTPVLLGRSASQSGSSGQSAASPATATPPTAGKRVFISYRDQLPDRDLAQQFYQVLLEAGHQPFMAGASLQLGETWAARIRAELQDCDYFVLLLSAGAATSEMVTEEVKRAKALRDERGDERPLILPIRVKFAMDDPLNYELRGYLAQIQQRDWQSEADTAELLAEVASVISGGQRKLVPVLEEMVVAPAIETVDQPPLPVAEPELKREPGGSVPLTSGLYVERSPIEHDCFTEIEQPGALIRIKAPRQMGKTSLMSRILSHARDQGYEAIPISFQRADSRVFTDLDDVLRWFCEQLGRRLKKLREIDDYWIGSGSKDKCNAYFEECILADLDRPLVLGLDEVDMVFPHRQVADDVFALMRSWYESARYGDFSSELWEKLRLVIVHSTEVYVPLNINQSPFNVGKNVELPEFSAAQVTDLARRYGLDGTARQVEALLELVGGHPYLVRKALYHLRREDLSLDALLDLAATEGGIYSDHLRRHLYVLQDYPELAAAFRQVVARSRAVEIEAEVAFKLESMGLVRLTGNEALPRCAIYRDYFRDHLEG</sequence>
<dbReference type="GO" id="GO:0007165">
    <property type="term" value="P:signal transduction"/>
    <property type="evidence" value="ECO:0007669"/>
    <property type="project" value="InterPro"/>
</dbReference>
<organism evidence="3 4">
    <name type="scientific">Romeriopsis navalis LEGE 11480</name>
    <dbReference type="NCBI Taxonomy" id="2777977"/>
    <lineage>
        <taxon>Bacteria</taxon>
        <taxon>Bacillati</taxon>
        <taxon>Cyanobacteriota</taxon>
        <taxon>Cyanophyceae</taxon>
        <taxon>Leptolyngbyales</taxon>
        <taxon>Leptolyngbyaceae</taxon>
        <taxon>Romeriopsis</taxon>
        <taxon>Romeriopsis navalis</taxon>
    </lineage>
</organism>
<dbReference type="Pfam" id="PF14516">
    <property type="entry name" value="AAA_35"/>
    <property type="match status" value="1"/>
</dbReference>
<feature type="non-terminal residue" evidence="3">
    <location>
        <position position="1"/>
    </location>
</feature>
<reference evidence="3" key="1">
    <citation type="submission" date="2020-10" db="EMBL/GenBank/DDBJ databases">
        <authorList>
            <person name="Castelo-Branco R."/>
            <person name="Eusebio N."/>
            <person name="Adriana R."/>
            <person name="Vieira A."/>
            <person name="Brugerolle De Fraissinette N."/>
            <person name="Rezende De Castro R."/>
            <person name="Schneider M.P."/>
            <person name="Vasconcelos V."/>
            <person name="Leao P.N."/>
        </authorList>
    </citation>
    <scope>NUCLEOTIDE SEQUENCE</scope>
    <source>
        <strain evidence="3">LEGE 11480</strain>
    </source>
</reference>
<dbReference type="AlphaFoldDB" id="A0A928VRT6"/>
<dbReference type="InterPro" id="IPR035897">
    <property type="entry name" value="Toll_tir_struct_dom_sf"/>
</dbReference>
<proteinExistence type="predicted"/>
<dbReference type="Pfam" id="PF13676">
    <property type="entry name" value="TIR_2"/>
    <property type="match status" value="1"/>
</dbReference>
<dbReference type="SUPFAM" id="SSF52200">
    <property type="entry name" value="Toll/Interleukin receptor TIR domain"/>
    <property type="match status" value="1"/>
</dbReference>
<feature type="region of interest" description="Disordered" evidence="1">
    <location>
        <begin position="87"/>
        <end position="108"/>
    </location>
</feature>
<name>A0A928VRT6_9CYAN</name>
<evidence type="ECO:0000256" key="1">
    <source>
        <dbReference type="SAM" id="MobiDB-lite"/>
    </source>
</evidence>
<dbReference type="InterPro" id="IPR027417">
    <property type="entry name" value="P-loop_NTPase"/>
</dbReference>
<dbReference type="RefSeq" id="WP_264328270.1">
    <property type="nucleotide sequence ID" value="NZ_JADEXQ010000213.1"/>
</dbReference>
<protein>
    <submittedName>
        <fullName evidence="3">AAA-like domain-containing protein</fullName>
    </submittedName>
</protein>
<dbReference type="Proteomes" id="UP000625316">
    <property type="component" value="Unassembled WGS sequence"/>
</dbReference>
<comment type="caution">
    <text evidence="3">The sequence shown here is derived from an EMBL/GenBank/DDBJ whole genome shotgun (WGS) entry which is preliminary data.</text>
</comment>
<evidence type="ECO:0000259" key="2">
    <source>
        <dbReference type="PROSITE" id="PS50104"/>
    </source>
</evidence>
<feature type="compositionally biased region" description="Low complexity" evidence="1">
    <location>
        <begin position="88"/>
        <end position="108"/>
    </location>
</feature>
<dbReference type="InterPro" id="IPR000157">
    <property type="entry name" value="TIR_dom"/>
</dbReference>
<evidence type="ECO:0000313" key="4">
    <source>
        <dbReference type="Proteomes" id="UP000625316"/>
    </source>
</evidence>
<dbReference type="Gene3D" id="3.40.50.10140">
    <property type="entry name" value="Toll/interleukin-1 receptor homology (TIR) domain"/>
    <property type="match status" value="1"/>
</dbReference>
<keyword evidence="4" id="KW-1185">Reference proteome</keyword>
<dbReference type="Gene3D" id="3.40.50.300">
    <property type="entry name" value="P-loop containing nucleotide triphosphate hydrolases"/>
    <property type="match status" value="1"/>
</dbReference>
<evidence type="ECO:0000313" key="3">
    <source>
        <dbReference type="EMBL" id="MBE9033471.1"/>
    </source>
</evidence>